<feature type="binding site" evidence="3">
    <location>
        <position position="250"/>
    </location>
    <ligand>
        <name>Zn(2+)</name>
        <dbReference type="ChEBI" id="CHEBI:29105"/>
        <label>2</label>
    </ligand>
</feature>
<feature type="binding site" evidence="3">
    <location>
        <position position="293"/>
    </location>
    <ligand>
        <name>Zn(2+)</name>
        <dbReference type="ChEBI" id="CHEBI:29105"/>
        <label>2</label>
    </ligand>
</feature>
<evidence type="ECO:0000256" key="3">
    <source>
        <dbReference type="PIRSR" id="PIRSR601952-2"/>
    </source>
</evidence>
<dbReference type="HOGENOM" id="CLU_008539_6_2_0"/>
<reference evidence="5 6" key="1">
    <citation type="submission" date="2010-11" db="EMBL/GenBank/DDBJ databases">
        <title>The complete genome of Thermotoga thermarum DSM 5069.</title>
        <authorList>
            <consortium name="US DOE Joint Genome Institute (JGI-PGF)"/>
            <person name="Lucas S."/>
            <person name="Copeland A."/>
            <person name="Lapidus A."/>
            <person name="Bruce D."/>
            <person name="Goodwin L."/>
            <person name="Pitluck S."/>
            <person name="Kyrpides N."/>
            <person name="Mavromatis K."/>
            <person name="Ivanova N."/>
            <person name="Zeytun A."/>
            <person name="Brettin T."/>
            <person name="Detter J.C."/>
            <person name="Tapia R."/>
            <person name="Han C."/>
            <person name="Land M."/>
            <person name="Hauser L."/>
            <person name="Markowitz V."/>
            <person name="Cheng J.-F."/>
            <person name="Hugenholtz P."/>
            <person name="Woyke T."/>
            <person name="Wu D."/>
            <person name="Spring S."/>
            <person name="Schroeder M."/>
            <person name="Brambilla E."/>
            <person name="Klenk H.-P."/>
            <person name="Eisen J.A."/>
        </authorList>
    </citation>
    <scope>NUCLEOTIDE SEQUENCE [LARGE SCALE GENOMIC DNA]</scope>
    <source>
        <strain evidence="5 6">DSM 5069</strain>
    </source>
</reference>
<evidence type="ECO:0000313" key="5">
    <source>
        <dbReference type="EMBL" id="AEH51645.1"/>
    </source>
</evidence>
<dbReference type="RefSeq" id="WP_013932857.1">
    <property type="nucleotide sequence ID" value="NC_015707.1"/>
</dbReference>
<keyword evidence="1" id="KW-0597">Phosphoprotein</keyword>
<evidence type="ECO:0000256" key="2">
    <source>
        <dbReference type="PIRSR" id="PIRSR601952-1"/>
    </source>
</evidence>
<dbReference type="KEGG" id="tta:Theth_1593"/>
<dbReference type="EMBL" id="CP002351">
    <property type="protein sequence ID" value="AEH51645.1"/>
    <property type="molecule type" value="Genomic_DNA"/>
</dbReference>
<keyword evidence="3" id="KW-0862">Zinc</keyword>
<evidence type="ECO:0000313" key="6">
    <source>
        <dbReference type="Proteomes" id="UP000006804"/>
    </source>
</evidence>
<dbReference type="GO" id="GO:0004035">
    <property type="term" value="F:alkaline phosphatase activity"/>
    <property type="evidence" value="ECO:0007669"/>
    <property type="project" value="UniProtKB-EC"/>
</dbReference>
<proteinExistence type="inferred from homology"/>
<dbReference type="AlphaFoldDB" id="F7YVJ0"/>
<organism evidence="5 6">
    <name type="scientific">Pseudothermotoga thermarum DSM 5069</name>
    <dbReference type="NCBI Taxonomy" id="688269"/>
    <lineage>
        <taxon>Bacteria</taxon>
        <taxon>Thermotogati</taxon>
        <taxon>Thermotogota</taxon>
        <taxon>Thermotogae</taxon>
        <taxon>Thermotogales</taxon>
        <taxon>Thermotogaceae</taxon>
        <taxon>Pseudothermotoga</taxon>
    </lineage>
</organism>
<feature type="binding site" evidence="3">
    <location>
        <position position="28"/>
    </location>
    <ligand>
        <name>Zn(2+)</name>
        <dbReference type="ChEBI" id="CHEBI:29105"/>
        <label>2</label>
    </ligand>
</feature>
<comment type="similarity">
    <text evidence="4">Belongs to the alkaline phosphatase family.</text>
</comment>
<feature type="binding site" evidence="3">
    <location>
        <position position="254"/>
    </location>
    <ligand>
        <name>Zn(2+)</name>
        <dbReference type="ChEBI" id="CHEBI:29105"/>
        <label>2</label>
    </ligand>
</feature>
<keyword evidence="5" id="KW-0378">Hydrolase</keyword>
<dbReference type="PATRIC" id="fig|688269.3.peg.1641"/>
<dbReference type="Gene3D" id="3.40.720.10">
    <property type="entry name" value="Alkaline Phosphatase, subunit A"/>
    <property type="match status" value="1"/>
</dbReference>
<feature type="binding site" evidence="3">
    <location>
        <position position="28"/>
    </location>
    <ligand>
        <name>Mg(2+)</name>
        <dbReference type="ChEBI" id="CHEBI:18420"/>
    </ligand>
</feature>
<keyword evidence="6" id="KW-1185">Reference proteome</keyword>
<dbReference type="Proteomes" id="UP000006804">
    <property type="component" value="Chromosome"/>
</dbReference>
<dbReference type="SMR" id="F7YVJ0"/>
<dbReference type="SMART" id="SM00098">
    <property type="entry name" value="alkPPc"/>
    <property type="match status" value="1"/>
</dbReference>
<feature type="active site" description="Phosphoserine intermediate" evidence="2">
    <location>
        <position position="69"/>
    </location>
</feature>
<feature type="binding site" evidence="3">
    <location>
        <position position="381"/>
    </location>
    <ligand>
        <name>Zn(2+)</name>
        <dbReference type="ChEBI" id="CHEBI:29105"/>
        <label>2</label>
    </ligand>
</feature>
<name>F7YVJ0_9THEM</name>
<sequence precursor="true">MRKFLAVLLLVSLCFSVFALNVIYMIGDGMAANQILLASILEGKILNIMKMPYTGLTTTYSYDSWVTDSAPAGTALASGFKTLNRAIGVLPNGEPVPSMIELAAERGFKTGIVVTCRVTHATPAAFYGHVTNRDDEFTLAEQLANSKVDVIMGGGYAWFLPTDAGGRRTDGKNLIEQMKARGYTYVTKKSELQSVKSDKLLALFAPSHLDAVPVRSGEQPTLDEMVAKALEILSSSGEPFILMVEGSQIDWACHANDVFWTWKEMIEFDNAVKVALDFAARNGNTLVVVTGDHETGGLSLSNGGYTIEVEKARKVKGTADYFLSKVKLDDYETFKGQAMEFFGVEISQDEFNYVKNASNKSYALSEVVSKKLRIGWTTHDHTAAPVPVFAFGPGAEQFVGFMDNTDVAKTIMKLLGLHTLSFPKPVAAK</sequence>
<accession>F7YVJ0</accession>
<dbReference type="InterPro" id="IPR042085">
    <property type="entry name" value="Ap_crown"/>
</dbReference>
<comment type="cofactor">
    <cofactor evidence="3">
        <name>Zn(2+)</name>
        <dbReference type="ChEBI" id="CHEBI:29105"/>
    </cofactor>
    <text evidence="3">Binds 2 Zn(2+) ions.</text>
</comment>
<dbReference type="InterPro" id="IPR001952">
    <property type="entry name" value="Alkaline_phosphatase"/>
</dbReference>
<protein>
    <submittedName>
        <fullName evidence="5">Alkaline phosphatase</fullName>
        <ecNumber evidence="5">3.1.3.1</ecNumber>
    </submittedName>
</protein>
<dbReference type="GO" id="GO:0046872">
    <property type="term" value="F:metal ion binding"/>
    <property type="evidence" value="ECO:0007669"/>
    <property type="project" value="UniProtKB-KW"/>
</dbReference>
<dbReference type="Gene3D" id="1.10.1200.140">
    <property type="entry name" value="Alkaline phosphatase, crown domain"/>
    <property type="match status" value="1"/>
</dbReference>
<keyword evidence="3" id="KW-0479">Metal-binding</keyword>
<dbReference type="PANTHER" id="PTHR11596">
    <property type="entry name" value="ALKALINE PHOSPHATASE"/>
    <property type="match status" value="1"/>
</dbReference>
<dbReference type="Pfam" id="PF00245">
    <property type="entry name" value="Alk_phosphatase"/>
    <property type="match status" value="1"/>
</dbReference>
<dbReference type="eggNOG" id="COG1785">
    <property type="taxonomic scope" value="Bacteria"/>
</dbReference>
<comment type="cofactor">
    <cofactor evidence="3">
        <name>Mg(2+)</name>
        <dbReference type="ChEBI" id="CHEBI:18420"/>
    </cofactor>
    <text evidence="3">Binds 1 Mg(2+) ion.</text>
</comment>
<gene>
    <name evidence="5" type="ORF">Theth_1593</name>
</gene>
<dbReference type="EC" id="3.1.3.1" evidence="5"/>
<evidence type="ECO:0000256" key="4">
    <source>
        <dbReference type="RuleBase" id="RU003946"/>
    </source>
</evidence>
<dbReference type="CDD" id="cd16012">
    <property type="entry name" value="ALP"/>
    <property type="match status" value="1"/>
</dbReference>
<dbReference type="STRING" id="688269.Theth_1593"/>
<dbReference type="SUPFAM" id="SSF53649">
    <property type="entry name" value="Alkaline phosphatase-like"/>
    <property type="match status" value="1"/>
</dbReference>
<dbReference type="PRINTS" id="PR00113">
    <property type="entry name" value="ALKPHPHTASE"/>
</dbReference>
<feature type="binding site" evidence="3">
    <location>
        <position position="292"/>
    </location>
    <ligand>
        <name>Zn(2+)</name>
        <dbReference type="ChEBI" id="CHEBI:29105"/>
        <label>2</label>
    </ligand>
</feature>
<feature type="binding site" evidence="3">
    <location>
        <position position="120"/>
    </location>
    <ligand>
        <name>Mg(2+)</name>
        <dbReference type="ChEBI" id="CHEBI:18420"/>
    </ligand>
</feature>
<feature type="binding site" evidence="3">
    <location>
        <position position="122"/>
    </location>
    <ligand>
        <name>Mg(2+)</name>
        <dbReference type="ChEBI" id="CHEBI:18420"/>
    </ligand>
</feature>
<keyword evidence="3" id="KW-0460">Magnesium</keyword>
<dbReference type="InterPro" id="IPR017850">
    <property type="entry name" value="Alkaline_phosphatase_core_sf"/>
</dbReference>
<feature type="binding site" evidence="3">
    <location>
        <position position="245"/>
    </location>
    <ligand>
        <name>Mg(2+)</name>
        <dbReference type="ChEBI" id="CHEBI:18420"/>
    </ligand>
</feature>
<evidence type="ECO:0000256" key="1">
    <source>
        <dbReference type="ARBA" id="ARBA00022553"/>
    </source>
</evidence>
<dbReference type="PANTHER" id="PTHR11596:SF5">
    <property type="entry name" value="ALKALINE PHOSPHATASE"/>
    <property type="match status" value="1"/>
</dbReference>